<name>A0A6H1Z833_9ZZZZ</name>
<organism evidence="2">
    <name type="scientific">viral metagenome</name>
    <dbReference type="NCBI Taxonomy" id="1070528"/>
    <lineage>
        <taxon>unclassified sequences</taxon>
        <taxon>metagenomes</taxon>
        <taxon>organismal metagenomes</taxon>
    </lineage>
</organism>
<dbReference type="EMBL" id="MT143710">
    <property type="protein sequence ID" value="QJA43360.1"/>
    <property type="molecule type" value="Genomic_DNA"/>
</dbReference>
<evidence type="ECO:0000313" key="2">
    <source>
        <dbReference type="EMBL" id="QJA43360.1"/>
    </source>
</evidence>
<evidence type="ECO:0000313" key="3">
    <source>
        <dbReference type="EMBL" id="QJB03677.1"/>
    </source>
</evidence>
<gene>
    <name evidence="2" type="ORF">MM171A00097_0007</name>
    <name evidence="3" type="ORF">MM171B00585_0005</name>
</gene>
<dbReference type="AlphaFoldDB" id="A0A6H1Z833"/>
<feature type="region of interest" description="Disordered" evidence="1">
    <location>
        <begin position="1"/>
        <end position="22"/>
    </location>
</feature>
<dbReference type="EMBL" id="MT143856">
    <property type="protein sequence ID" value="QJB03677.1"/>
    <property type="molecule type" value="Genomic_DNA"/>
</dbReference>
<reference evidence="2" key="1">
    <citation type="submission" date="2020-03" db="EMBL/GenBank/DDBJ databases">
        <title>The deep terrestrial virosphere.</title>
        <authorList>
            <person name="Holmfeldt K."/>
            <person name="Nilsson E."/>
            <person name="Simone D."/>
            <person name="Lopez-Fernandez M."/>
            <person name="Wu X."/>
            <person name="de Brujin I."/>
            <person name="Lundin D."/>
            <person name="Andersson A."/>
            <person name="Bertilsson S."/>
            <person name="Dopson M."/>
        </authorList>
    </citation>
    <scope>NUCLEOTIDE SEQUENCE</scope>
    <source>
        <strain evidence="2">MM171A00097</strain>
        <strain evidence="3">MM171B00585</strain>
    </source>
</reference>
<sequence length="385" mass="44060">MAKEPLYPHVPKKKEPQFPHVPAGQTATQIEVRFWDGTRKYARDTDEAVRIVNEGLDGWMEKGDRIEWHLGAESDDYVAVATVFTREGGLTDASAVLIYSDLPLPPTEYGHLRDLLAMTDSGPPGRLKLYQRGPDGYPLGSDRRLREAYGPIPDPDQPFWSGKGWLKPARIYGWQWSDDYHHWRAFVRFPDGTETWTSPQHRAEGSLKDFLARTEGDPITKYCCSQCGECAPADLLEEGRFFDRISWLRRHYDKKHPGMWGEMSPMTILAKTEPGPLPTRDAVEIGSWQERDRLGIWITDKRTGKTIAEWWDEDAREMFEQGWFKPGVPQRDIDKPSRAFLESVLDYAESVGLIAGRGEYMAQTVKPEHRSLLDLVDEPLPPEAY</sequence>
<proteinExistence type="predicted"/>
<accession>A0A6H1Z833</accession>
<evidence type="ECO:0000256" key="1">
    <source>
        <dbReference type="SAM" id="MobiDB-lite"/>
    </source>
</evidence>
<protein>
    <submittedName>
        <fullName evidence="2">Uncharacterized protein</fullName>
    </submittedName>
</protein>